<dbReference type="Proteomes" id="UP000288805">
    <property type="component" value="Unassembled WGS sequence"/>
</dbReference>
<evidence type="ECO:0000256" key="1">
    <source>
        <dbReference type="SAM" id="MobiDB-lite"/>
    </source>
</evidence>
<accession>A0A438EWM3</accession>
<gene>
    <name evidence="2" type="ORF">CK203_095084</name>
</gene>
<comment type="caution">
    <text evidence="2">The sequence shown here is derived from an EMBL/GenBank/DDBJ whole genome shotgun (WGS) entry which is preliminary data.</text>
</comment>
<feature type="region of interest" description="Disordered" evidence="1">
    <location>
        <begin position="1"/>
        <end position="22"/>
    </location>
</feature>
<evidence type="ECO:0000313" key="2">
    <source>
        <dbReference type="EMBL" id="RVW52118.1"/>
    </source>
</evidence>
<organism evidence="2 3">
    <name type="scientific">Vitis vinifera</name>
    <name type="common">Grape</name>
    <dbReference type="NCBI Taxonomy" id="29760"/>
    <lineage>
        <taxon>Eukaryota</taxon>
        <taxon>Viridiplantae</taxon>
        <taxon>Streptophyta</taxon>
        <taxon>Embryophyta</taxon>
        <taxon>Tracheophyta</taxon>
        <taxon>Spermatophyta</taxon>
        <taxon>Magnoliopsida</taxon>
        <taxon>eudicotyledons</taxon>
        <taxon>Gunneridae</taxon>
        <taxon>Pentapetalae</taxon>
        <taxon>rosids</taxon>
        <taxon>Vitales</taxon>
        <taxon>Vitaceae</taxon>
        <taxon>Viteae</taxon>
        <taxon>Vitis</taxon>
    </lineage>
</organism>
<dbReference type="AlphaFoldDB" id="A0A438EWM3"/>
<feature type="compositionally biased region" description="Basic and acidic residues" evidence="1">
    <location>
        <begin position="10"/>
        <end position="22"/>
    </location>
</feature>
<sequence length="189" mass="21523">MAFGTAKTRSKMEQQGRRSKESTRHSFSHLGWSSWIGVLLRELCIKVFGRHCPIVYLMENMKDNGHFLPPFWPKLRLIHYFAGLIPSLMDLKLISPKLQRLILPKEIAASPLGSSSWTTLVRSEVVMFLFLAATPSTIYIPNPPYPALYPYLHLPYPLNPLLSLPHLLILPPNPIPSIPFSLMFSFISI</sequence>
<protein>
    <submittedName>
        <fullName evidence="2">Uncharacterized protein</fullName>
    </submittedName>
</protein>
<proteinExistence type="predicted"/>
<name>A0A438EWM3_VITVI</name>
<evidence type="ECO:0000313" key="3">
    <source>
        <dbReference type="Proteomes" id="UP000288805"/>
    </source>
</evidence>
<reference evidence="2 3" key="1">
    <citation type="journal article" date="2018" name="PLoS Genet.">
        <title>Population sequencing reveals clonal diversity and ancestral inbreeding in the grapevine cultivar Chardonnay.</title>
        <authorList>
            <person name="Roach M.J."/>
            <person name="Johnson D.L."/>
            <person name="Bohlmann J."/>
            <person name="van Vuuren H.J."/>
            <person name="Jones S.J."/>
            <person name="Pretorius I.S."/>
            <person name="Schmidt S.A."/>
            <person name="Borneman A.R."/>
        </authorList>
    </citation>
    <scope>NUCLEOTIDE SEQUENCE [LARGE SCALE GENOMIC DNA]</scope>
    <source>
        <strain evidence="3">cv. Chardonnay</strain>
        <tissue evidence="2">Leaf</tissue>
    </source>
</reference>
<dbReference type="EMBL" id="QGNW01001173">
    <property type="protein sequence ID" value="RVW52118.1"/>
    <property type="molecule type" value="Genomic_DNA"/>
</dbReference>